<dbReference type="OrthoDB" id="2313602at2"/>
<name>A0A511DTG8_9PSEU</name>
<feature type="domain" description="Bacterial bifunctional deaminase-reductase C-terminal" evidence="1">
    <location>
        <begin position="3"/>
        <end position="181"/>
    </location>
</feature>
<dbReference type="InterPro" id="IPR002734">
    <property type="entry name" value="RibDG_C"/>
</dbReference>
<accession>A0A511DTG8</accession>
<proteinExistence type="predicted"/>
<dbReference type="GO" id="GO:0009231">
    <property type="term" value="P:riboflavin biosynthetic process"/>
    <property type="evidence" value="ECO:0007669"/>
    <property type="project" value="InterPro"/>
</dbReference>
<dbReference type="SUPFAM" id="SSF53597">
    <property type="entry name" value="Dihydrofolate reductase-like"/>
    <property type="match status" value="1"/>
</dbReference>
<organism evidence="2 3">
    <name type="scientific">Pseudonocardia sulfidoxydans NBRC 16205</name>
    <dbReference type="NCBI Taxonomy" id="1223511"/>
    <lineage>
        <taxon>Bacteria</taxon>
        <taxon>Bacillati</taxon>
        <taxon>Actinomycetota</taxon>
        <taxon>Actinomycetes</taxon>
        <taxon>Pseudonocardiales</taxon>
        <taxon>Pseudonocardiaceae</taxon>
        <taxon>Pseudonocardia</taxon>
    </lineage>
</organism>
<dbReference type="RefSeq" id="WP_147116054.1">
    <property type="nucleotide sequence ID" value="NZ_BJVJ01000142.1"/>
</dbReference>
<dbReference type="Gene3D" id="3.40.430.10">
    <property type="entry name" value="Dihydrofolate Reductase, subunit A"/>
    <property type="match status" value="1"/>
</dbReference>
<dbReference type="InterPro" id="IPR050765">
    <property type="entry name" value="Riboflavin_Biosynth_HTPR"/>
</dbReference>
<dbReference type="GO" id="GO:0008703">
    <property type="term" value="F:5-amino-6-(5-phosphoribosylamino)uracil reductase activity"/>
    <property type="evidence" value="ECO:0007669"/>
    <property type="project" value="InterPro"/>
</dbReference>
<comment type="caution">
    <text evidence="2">The sequence shown here is derived from an EMBL/GenBank/DDBJ whole genome shotgun (WGS) entry which is preliminary data.</text>
</comment>
<dbReference type="EMBL" id="BJVJ01000142">
    <property type="protein sequence ID" value="GEL27074.1"/>
    <property type="molecule type" value="Genomic_DNA"/>
</dbReference>
<sequence length="199" mass="21398">MGKVVATITTSVDGYVTGPHAGPDAGLGIGGERLHYWVFGGPWSYAEEPSGEPDPVDKTVLDNAMARLGAVVCGRNTYDSAGAWGGSNPWDRPLFVVTRRPDDQPDADKGFTFVDGFRAAFDRAREAAGDRDVCVMGGAETIRQALSAGIVDELVLTVAPLLLGEGTRLFEGFEQDIELERTDVVVSPWATHLSYRLVR</sequence>
<dbReference type="AlphaFoldDB" id="A0A511DTG8"/>
<gene>
    <name evidence="2" type="ORF">PSU4_60280</name>
</gene>
<evidence type="ECO:0000313" key="2">
    <source>
        <dbReference type="EMBL" id="GEL27074.1"/>
    </source>
</evidence>
<dbReference type="InterPro" id="IPR024072">
    <property type="entry name" value="DHFR-like_dom_sf"/>
</dbReference>
<evidence type="ECO:0000313" key="3">
    <source>
        <dbReference type="Proteomes" id="UP000321685"/>
    </source>
</evidence>
<dbReference type="PANTHER" id="PTHR38011">
    <property type="entry name" value="DIHYDROFOLATE REDUCTASE FAMILY PROTEIN (AFU_ORTHOLOGUE AFUA_8G06820)"/>
    <property type="match status" value="1"/>
</dbReference>
<reference evidence="2 3" key="1">
    <citation type="submission" date="2019-07" db="EMBL/GenBank/DDBJ databases">
        <title>Whole genome shotgun sequence of Pseudonocardia sulfidoxydans NBRC 16205.</title>
        <authorList>
            <person name="Hosoyama A."/>
            <person name="Uohara A."/>
            <person name="Ohji S."/>
            <person name="Ichikawa N."/>
        </authorList>
    </citation>
    <scope>NUCLEOTIDE SEQUENCE [LARGE SCALE GENOMIC DNA]</scope>
    <source>
        <strain evidence="2 3">NBRC 16205</strain>
    </source>
</reference>
<dbReference type="Pfam" id="PF01872">
    <property type="entry name" value="RibD_C"/>
    <property type="match status" value="1"/>
</dbReference>
<evidence type="ECO:0000259" key="1">
    <source>
        <dbReference type="Pfam" id="PF01872"/>
    </source>
</evidence>
<keyword evidence="3" id="KW-1185">Reference proteome</keyword>
<protein>
    <submittedName>
        <fullName evidence="2">Riboflavin biosynthesis protein</fullName>
    </submittedName>
</protein>
<dbReference type="PANTHER" id="PTHR38011:SF12">
    <property type="entry name" value="BIFUNCTIONAL DEAMINASE-REDUCTASE DOMAIN PROTEIN"/>
    <property type="match status" value="1"/>
</dbReference>
<dbReference type="Proteomes" id="UP000321685">
    <property type="component" value="Unassembled WGS sequence"/>
</dbReference>